<dbReference type="Proteomes" id="UP000314983">
    <property type="component" value="Chromosome 9"/>
</dbReference>
<reference evidence="9" key="3">
    <citation type="submission" date="2020-05" db="EMBL/GenBank/DDBJ databases">
        <title>Electrophorus electricus (electric eel) genome, fEleEle1, primary haplotype.</title>
        <authorList>
            <person name="Myers G."/>
            <person name="Meyer A."/>
            <person name="Fedrigo O."/>
            <person name="Formenti G."/>
            <person name="Rhie A."/>
            <person name="Tracey A."/>
            <person name="Sims Y."/>
            <person name="Jarvis E.D."/>
        </authorList>
    </citation>
    <scope>NUCLEOTIDE SEQUENCE [LARGE SCALE GENOMIC DNA]</scope>
</reference>
<evidence type="ECO:0000256" key="3">
    <source>
        <dbReference type="ARBA" id="ARBA00022525"/>
    </source>
</evidence>
<comment type="caution">
    <text evidence="7">Lacks conserved residue(s) required for the propagation of feature annotation.</text>
</comment>
<name>A0A4W4GT45_ELEEL</name>
<proteinExistence type="inferred from homology"/>
<evidence type="ECO:0000259" key="8">
    <source>
        <dbReference type="PROSITE" id="PS01225"/>
    </source>
</evidence>
<feature type="domain" description="CTCK" evidence="8">
    <location>
        <begin position="112"/>
        <end position="191"/>
    </location>
</feature>
<dbReference type="Pfam" id="PF03045">
    <property type="entry name" value="DAN"/>
    <property type="match status" value="1"/>
</dbReference>
<sequence length="213" mass="24501">MCIFRVIFLLIWLIIIERFGLAFADRLIREFKEFQSRRTAHETRTEGRNSTYQLIKISFGTNSKTSTLPVKPTYQPASRDAKLLWNHFMFRRKSEFQTIMSIRNNEVHQEKCRTLSFTQRVSHENCETLVLKNNVCFGKCHHAGAEADPASCHICSPRKSSRETVQLECGNNTRVTSIVTVVEDCACQIRKGWQSRHHGGPFLVDPSIGLQQA</sequence>
<keyword evidence="5" id="KW-1015">Disulfide bond</keyword>
<dbReference type="InterPro" id="IPR016860">
    <property type="entry name" value="Cerberus"/>
</dbReference>
<evidence type="ECO:0000313" key="9">
    <source>
        <dbReference type="Ensembl" id="ENSEEEP00000039644.2"/>
    </source>
</evidence>
<dbReference type="OMA" id="HENCETL"/>
<evidence type="ECO:0000256" key="2">
    <source>
        <dbReference type="ARBA" id="ARBA00007872"/>
    </source>
</evidence>
<evidence type="ECO:0000256" key="5">
    <source>
        <dbReference type="ARBA" id="ARBA00023157"/>
    </source>
</evidence>
<evidence type="ECO:0000256" key="7">
    <source>
        <dbReference type="PROSITE-ProRule" id="PRU00039"/>
    </source>
</evidence>
<dbReference type="PROSITE" id="PS01225">
    <property type="entry name" value="CTCK_2"/>
    <property type="match status" value="1"/>
</dbReference>
<dbReference type="PANTHER" id="PTHR15273">
    <property type="entry name" value="DAN DOMAIN FAMILY MEMBER 5"/>
    <property type="match status" value="1"/>
</dbReference>
<evidence type="ECO:0000256" key="6">
    <source>
        <dbReference type="PIRNR" id="PIRNR027807"/>
    </source>
</evidence>
<keyword evidence="4 6" id="KW-0732">Signal</keyword>
<evidence type="ECO:0000256" key="4">
    <source>
        <dbReference type="ARBA" id="ARBA00022729"/>
    </source>
</evidence>
<organism evidence="9 10">
    <name type="scientific">Electrophorus electricus</name>
    <name type="common">Electric eel</name>
    <name type="synonym">Gymnotus electricus</name>
    <dbReference type="NCBI Taxonomy" id="8005"/>
    <lineage>
        <taxon>Eukaryota</taxon>
        <taxon>Metazoa</taxon>
        <taxon>Chordata</taxon>
        <taxon>Craniata</taxon>
        <taxon>Vertebrata</taxon>
        <taxon>Euteleostomi</taxon>
        <taxon>Actinopterygii</taxon>
        <taxon>Neopterygii</taxon>
        <taxon>Teleostei</taxon>
        <taxon>Ostariophysi</taxon>
        <taxon>Gymnotiformes</taxon>
        <taxon>Gymnotoidei</taxon>
        <taxon>Gymnotidae</taxon>
        <taxon>Electrophorus</taxon>
    </lineage>
</organism>
<dbReference type="InterPro" id="IPR029034">
    <property type="entry name" value="Cystine-knot_cytokine"/>
</dbReference>
<protein>
    <recommendedName>
        <fullName evidence="8">CTCK domain-containing protein</fullName>
    </recommendedName>
</protein>
<evidence type="ECO:0000256" key="1">
    <source>
        <dbReference type="ARBA" id="ARBA00004613"/>
    </source>
</evidence>
<feature type="signal peptide" evidence="6">
    <location>
        <begin position="1"/>
        <end position="24"/>
    </location>
</feature>
<evidence type="ECO:0000313" key="10">
    <source>
        <dbReference type="Proteomes" id="UP000314983"/>
    </source>
</evidence>
<dbReference type="PANTHER" id="PTHR15273:SF5">
    <property type="entry name" value="DAN DOMAIN FAMILY MEMBER 5"/>
    <property type="match status" value="1"/>
</dbReference>
<reference evidence="9" key="5">
    <citation type="submission" date="2025-09" db="UniProtKB">
        <authorList>
            <consortium name="Ensembl"/>
        </authorList>
    </citation>
    <scope>IDENTIFICATION</scope>
</reference>
<dbReference type="InterPro" id="IPR004133">
    <property type="entry name" value="DAN_dom"/>
</dbReference>
<accession>A0A4W4GT45</accession>
<dbReference type="GO" id="GO:0003002">
    <property type="term" value="P:regionalization"/>
    <property type="evidence" value="ECO:0007669"/>
    <property type="project" value="UniProtKB-ARBA"/>
</dbReference>
<feature type="chain" id="PRO_5044049983" description="CTCK domain-containing protein" evidence="6">
    <location>
        <begin position="25"/>
        <end position="213"/>
    </location>
</feature>
<comment type="subcellular location">
    <subcellularLocation>
        <location evidence="1 6">Secreted</location>
    </subcellularLocation>
</comment>
<dbReference type="GeneTree" id="ENSGT00530000063926"/>
<dbReference type="GO" id="GO:0048513">
    <property type="term" value="P:animal organ development"/>
    <property type="evidence" value="ECO:0007669"/>
    <property type="project" value="UniProtKB-ARBA"/>
</dbReference>
<dbReference type="STRING" id="8005.ENSEEEP00000039644"/>
<comment type="similarity">
    <text evidence="2 6">Belongs to the DAN family.</text>
</comment>
<keyword evidence="3 6" id="KW-0964">Secreted</keyword>
<dbReference type="GO" id="GO:0005576">
    <property type="term" value="C:extracellular region"/>
    <property type="evidence" value="ECO:0007669"/>
    <property type="project" value="UniProtKB-SubCell"/>
</dbReference>
<dbReference type="GO" id="GO:0032926">
    <property type="term" value="P:negative regulation of activin receptor signaling pathway"/>
    <property type="evidence" value="ECO:0007669"/>
    <property type="project" value="UniProtKB-ARBA"/>
</dbReference>
<dbReference type="AlphaFoldDB" id="A0A4W4GT45"/>
<reference evidence="10" key="2">
    <citation type="journal article" date="2017" name="Sci. Adv.">
        <title>A tail of two voltages: Proteomic comparison of the three electric organs of the electric eel.</title>
        <authorList>
            <person name="Traeger L.L."/>
            <person name="Sabat G."/>
            <person name="Barrett-Wilt G.A."/>
            <person name="Wells G.B."/>
            <person name="Sussman M.R."/>
        </authorList>
    </citation>
    <scope>NUCLEOTIDE SEQUENCE [LARGE SCALE GENOMIC DNA]</scope>
</reference>
<keyword evidence="10" id="KW-1185">Reference proteome</keyword>
<reference evidence="9" key="4">
    <citation type="submission" date="2025-08" db="UniProtKB">
        <authorList>
            <consortium name="Ensembl"/>
        </authorList>
    </citation>
    <scope>IDENTIFICATION</scope>
</reference>
<dbReference type="SMART" id="SM00041">
    <property type="entry name" value="CT"/>
    <property type="match status" value="1"/>
</dbReference>
<reference evidence="10" key="1">
    <citation type="journal article" date="2014" name="Science">
        <title>Nonhuman genetics. Genomic basis for the convergent evolution of electric organs.</title>
        <authorList>
            <person name="Gallant J.R."/>
            <person name="Traeger L.L."/>
            <person name="Volkening J.D."/>
            <person name="Moffett H."/>
            <person name="Chen P.H."/>
            <person name="Novina C.D."/>
            <person name="Phillips G.N.Jr."/>
            <person name="Anand R."/>
            <person name="Wells G.B."/>
            <person name="Pinch M."/>
            <person name="Guth R."/>
            <person name="Unguez G.A."/>
            <person name="Albert J.S."/>
            <person name="Zakon H.H."/>
            <person name="Samanta M.P."/>
            <person name="Sussman M.R."/>
        </authorList>
    </citation>
    <scope>NUCLEOTIDE SEQUENCE [LARGE SCALE GENOMIC DNA]</scope>
</reference>
<dbReference type="InterPro" id="IPR006207">
    <property type="entry name" value="Cys_knot_C"/>
</dbReference>
<dbReference type="Gene3D" id="2.10.90.10">
    <property type="entry name" value="Cystine-knot cytokines"/>
    <property type="match status" value="1"/>
</dbReference>
<dbReference type="Ensembl" id="ENSEEET00000040100.2">
    <property type="protein sequence ID" value="ENSEEEP00000039644.2"/>
    <property type="gene ID" value="ENSEEEG00000018811.2"/>
</dbReference>